<dbReference type="Pfam" id="PF00534">
    <property type="entry name" value="Glycos_transf_1"/>
    <property type="match status" value="1"/>
</dbReference>
<dbReference type="SUPFAM" id="SSF53756">
    <property type="entry name" value="UDP-Glycosyltransferase/glycogen phosphorylase"/>
    <property type="match status" value="1"/>
</dbReference>
<gene>
    <name evidence="2" type="ORF">EKD02_07650</name>
</gene>
<dbReference type="InterPro" id="IPR001296">
    <property type="entry name" value="Glyco_trans_1"/>
</dbReference>
<reference evidence="2 3" key="1">
    <citation type="submission" date="2018-12" db="EMBL/GenBank/DDBJ databases">
        <authorList>
            <person name="Lunina O.N."/>
            <person name="Grouzdev D.S."/>
            <person name="Gorlenko V.M."/>
            <person name="Savvichev A.S."/>
        </authorList>
    </citation>
    <scope>NUCLEOTIDE SEQUENCE [LARGE SCALE GENOMIC DNA]</scope>
    <source>
        <strain evidence="2 3">BrKhr-17</strain>
    </source>
</reference>
<accession>A0A3S0NYQ8</accession>
<proteinExistence type="predicted"/>
<organism evidence="2 3">
    <name type="scientific">Chlorobium phaeovibrioides</name>
    <dbReference type="NCBI Taxonomy" id="1094"/>
    <lineage>
        <taxon>Bacteria</taxon>
        <taxon>Pseudomonadati</taxon>
        <taxon>Chlorobiota</taxon>
        <taxon>Chlorobiia</taxon>
        <taxon>Chlorobiales</taxon>
        <taxon>Chlorobiaceae</taxon>
        <taxon>Chlorobium/Pelodictyon group</taxon>
        <taxon>Chlorobium</taxon>
    </lineage>
</organism>
<dbReference type="EMBL" id="RXYK01000012">
    <property type="protein sequence ID" value="RTY36809.1"/>
    <property type="molecule type" value="Genomic_DNA"/>
</dbReference>
<dbReference type="Proteomes" id="UP000279908">
    <property type="component" value="Unassembled WGS sequence"/>
</dbReference>
<feature type="domain" description="Glycosyl transferase family 1" evidence="1">
    <location>
        <begin position="154"/>
        <end position="270"/>
    </location>
</feature>
<name>A0A3S0NYQ8_CHLPH</name>
<comment type="caution">
    <text evidence="2">The sequence shown here is derived from an EMBL/GenBank/DDBJ whole genome shotgun (WGS) entry which is preliminary data.</text>
</comment>
<keyword evidence="2" id="KW-0808">Transferase</keyword>
<dbReference type="GO" id="GO:0016757">
    <property type="term" value="F:glycosyltransferase activity"/>
    <property type="evidence" value="ECO:0007669"/>
    <property type="project" value="InterPro"/>
</dbReference>
<dbReference type="AlphaFoldDB" id="A0A3S0NYQ8"/>
<sequence length="330" mass="38335">MDGSKKTEQMNQPSIAYLDSNYRSILFRGFHFLPENTAEGWVYWLPRYILHNTSLKVYFLTNDRELYLLNGDETLHRIESEAIDSIDIFFGRTAGSFDPKNRLIQSAKLKIVYPLKSSAPESYQGHSVIIVHDDAFIKPLPDHDRGFFYCDNTKRENFFLYPAAFTNLKGQLKFAKRVTRRALGGTKVVFCGTTKNESYAEECFSILRRKRIDFEYLKRVSKSDMGDLYRKTQLTLFFSRSDFNPRIFYESMACGTPCLLSKKVSIAAELEPLAFRTSNLMMNRNIRRYASYPDSLKETLCTTALDLTEERCYEHLFGYALSQRKRAGNH</sequence>
<protein>
    <submittedName>
        <fullName evidence="2">Glycosyltransferase</fullName>
    </submittedName>
</protein>
<evidence type="ECO:0000313" key="3">
    <source>
        <dbReference type="Proteomes" id="UP000279908"/>
    </source>
</evidence>
<evidence type="ECO:0000259" key="1">
    <source>
        <dbReference type="Pfam" id="PF00534"/>
    </source>
</evidence>
<evidence type="ECO:0000313" key="2">
    <source>
        <dbReference type="EMBL" id="RTY36809.1"/>
    </source>
</evidence>
<dbReference type="Gene3D" id="3.40.50.2000">
    <property type="entry name" value="Glycogen Phosphorylase B"/>
    <property type="match status" value="1"/>
</dbReference>